<gene>
    <name evidence="1" type="ORF">CAMGR0001_1378</name>
</gene>
<reference evidence="1 2" key="1">
    <citation type="submission" date="2009-07" db="EMBL/GenBank/DDBJ databases">
        <authorList>
            <person name="Madupu R."/>
            <person name="Sebastian Y."/>
            <person name="Durkin A.S."/>
            <person name="Torralba M."/>
            <person name="Methe B."/>
            <person name="Sutton G.G."/>
            <person name="Strausberg R.L."/>
            <person name="Nelson K.E."/>
        </authorList>
    </citation>
    <scope>NUCLEOTIDE SEQUENCE [LARGE SCALE GENOMIC DNA]</scope>
    <source>
        <strain evidence="1 2">RM3268</strain>
    </source>
</reference>
<accession>C8PJH8</accession>
<evidence type="ECO:0000313" key="1">
    <source>
        <dbReference type="EMBL" id="EEV17083.1"/>
    </source>
</evidence>
<comment type="caution">
    <text evidence="1">The sequence shown here is derived from an EMBL/GenBank/DDBJ whole genome shotgun (WGS) entry which is preliminary data.</text>
</comment>
<dbReference type="AlphaFoldDB" id="C8PJH8"/>
<keyword evidence="2" id="KW-1185">Reference proteome</keyword>
<dbReference type="EMBL" id="ACYG01000027">
    <property type="protein sequence ID" value="EEV17083.1"/>
    <property type="molecule type" value="Genomic_DNA"/>
</dbReference>
<protein>
    <submittedName>
        <fullName evidence="1">Uncharacterized protein</fullName>
    </submittedName>
</protein>
<proteinExistence type="predicted"/>
<organism evidence="1 2">
    <name type="scientific">Campylobacter gracilis RM3268</name>
    <dbReference type="NCBI Taxonomy" id="553220"/>
    <lineage>
        <taxon>Bacteria</taxon>
        <taxon>Pseudomonadati</taxon>
        <taxon>Campylobacterota</taxon>
        <taxon>Epsilonproteobacteria</taxon>
        <taxon>Campylobacterales</taxon>
        <taxon>Campylobacteraceae</taxon>
        <taxon>Campylobacter</taxon>
    </lineage>
</organism>
<sequence length="54" mass="6042">MILPRASNLTPVFSARSDRLTQSRSEIYQYRGAFATSPQHQFGVTVVLQIYAPA</sequence>
<name>C8PJH8_9BACT</name>
<evidence type="ECO:0000313" key="2">
    <source>
        <dbReference type="Proteomes" id="UP000005709"/>
    </source>
</evidence>
<dbReference type="Proteomes" id="UP000005709">
    <property type="component" value="Unassembled WGS sequence"/>
</dbReference>